<evidence type="ECO:0000256" key="8">
    <source>
        <dbReference type="ARBA" id="ARBA00023125"/>
    </source>
</evidence>
<dbReference type="EMBL" id="JALIEA010000010">
    <property type="protein sequence ID" value="MCJ7857642.1"/>
    <property type="molecule type" value="Genomic_DNA"/>
</dbReference>
<keyword evidence="7 9" id="KW-0239">DNA-directed DNA polymerase</keyword>
<dbReference type="RefSeq" id="WP_244803383.1">
    <property type="nucleotide sequence ID" value="NZ_JALIEA010000010.1"/>
</dbReference>
<keyword evidence="6 9" id="KW-0235">DNA replication</keyword>
<evidence type="ECO:0000256" key="3">
    <source>
        <dbReference type="ARBA" id="ARBA00022490"/>
    </source>
</evidence>
<organism evidence="13 14">
    <name type="scientific">Corynebacterium kalidii</name>
    <dbReference type="NCBI Taxonomy" id="2931982"/>
    <lineage>
        <taxon>Bacteria</taxon>
        <taxon>Bacillati</taxon>
        <taxon>Actinomycetota</taxon>
        <taxon>Actinomycetes</taxon>
        <taxon>Mycobacteriales</taxon>
        <taxon>Corynebacteriaceae</taxon>
        <taxon>Corynebacterium</taxon>
    </lineage>
</organism>
<dbReference type="SMART" id="SM00480">
    <property type="entry name" value="POL3Bc"/>
    <property type="match status" value="1"/>
</dbReference>
<dbReference type="Pfam" id="PF02768">
    <property type="entry name" value="DNA_pol3_beta_3"/>
    <property type="match status" value="1"/>
</dbReference>
<dbReference type="Gene3D" id="3.10.150.10">
    <property type="entry name" value="DNA Polymerase III, subunit A, domain 2"/>
    <property type="match status" value="3"/>
</dbReference>
<dbReference type="PANTHER" id="PTHR30478">
    <property type="entry name" value="DNA POLYMERASE III SUBUNIT BETA"/>
    <property type="match status" value="1"/>
</dbReference>
<dbReference type="GO" id="GO:0003677">
    <property type="term" value="F:DNA binding"/>
    <property type="evidence" value="ECO:0007669"/>
    <property type="project" value="UniProtKB-UniRule"/>
</dbReference>
<dbReference type="Pfam" id="PF02767">
    <property type="entry name" value="DNA_pol3_beta_2"/>
    <property type="match status" value="1"/>
</dbReference>
<evidence type="ECO:0000256" key="9">
    <source>
        <dbReference type="PIRNR" id="PIRNR000804"/>
    </source>
</evidence>
<comment type="caution">
    <text evidence="13">The sequence shown here is derived from an EMBL/GenBank/DDBJ whole genome shotgun (WGS) entry which is preliminary data.</text>
</comment>
<evidence type="ECO:0000256" key="4">
    <source>
        <dbReference type="ARBA" id="ARBA00022679"/>
    </source>
</evidence>
<evidence type="ECO:0000259" key="11">
    <source>
        <dbReference type="Pfam" id="PF02767"/>
    </source>
</evidence>
<accession>A0A9X1WJT1</accession>
<feature type="domain" description="DNA polymerase III beta sliding clamp central" evidence="11">
    <location>
        <begin position="132"/>
        <end position="250"/>
    </location>
</feature>
<name>A0A9X1WJT1_9CORY</name>
<keyword evidence="8" id="KW-0238">DNA-binding</keyword>
<dbReference type="InterPro" id="IPR022637">
    <property type="entry name" value="DNA_polIII_beta_cen"/>
</dbReference>
<evidence type="ECO:0000256" key="1">
    <source>
        <dbReference type="ARBA" id="ARBA00004496"/>
    </source>
</evidence>
<sequence>MDHQSVSFTVSKDDFSSALAWVARTLPSKASQPILRGVLIEATDDGLQLSGFDREVSTKVRVSADVSDPGTVLVAGRLASNIIGALPDKPVRIDYDGTKVLVNCGSSHFELPAMTIEDYPVLPDFPQVAGSLDPHLFTEVISQVAIASSRDDTLPMLTGIRMEIDGEHLVLAATDRFRFAVRTLDWVPARADISAELLIPARTLAETARSLDSTGEPVEIALDQDGGRLLGISTSDRRTTTRLIDSDFPKFRSLFPKTHTSVASVEIAPLLDAIRRVSLVTDGNSPVKMDFEEGTLTLSAGGSDLGVAKEQLPCAFAGEPLVIAFHPGYLKDGLGSVHTDRVVFGFNQASRSAVLVPEPEQLPEASEDGTFPTPESSFTYLLMPVRLPG</sequence>
<evidence type="ECO:0000256" key="2">
    <source>
        <dbReference type="ARBA" id="ARBA00010752"/>
    </source>
</evidence>
<comment type="subcellular location">
    <subcellularLocation>
        <location evidence="1 9">Cytoplasm</location>
    </subcellularLocation>
</comment>
<dbReference type="InterPro" id="IPR046938">
    <property type="entry name" value="DNA_clamp_sf"/>
</dbReference>
<evidence type="ECO:0000259" key="10">
    <source>
        <dbReference type="Pfam" id="PF00712"/>
    </source>
</evidence>
<proteinExistence type="inferred from homology"/>
<feature type="domain" description="DNA polymerase III beta sliding clamp N-terminal" evidence="10">
    <location>
        <begin position="7"/>
        <end position="123"/>
    </location>
</feature>
<dbReference type="AlphaFoldDB" id="A0A9X1WJT1"/>
<keyword evidence="4 9" id="KW-0808">Transferase</keyword>
<evidence type="ECO:0000256" key="6">
    <source>
        <dbReference type="ARBA" id="ARBA00022705"/>
    </source>
</evidence>
<keyword evidence="3 9" id="KW-0963">Cytoplasm</keyword>
<keyword evidence="5 9" id="KW-0548">Nucleotidyltransferase</keyword>
<dbReference type="NCBIfam" id="TIGR00663">
    <property type="entry name" value="dnan"/>
    <property type="match status" value="1"/>
</dbReference>
<reference evidence="13" key="1">
    <citation type="submission" date="2022-04" db="EMBL/GenBank/DDBJ databases">
        <title>Corynebacterium kalidii LD5P10.</title>
        <authorList>
            <person name="Sun J.Q."/>
        </authorList>
    </citation>
    <scope>NUCLEOTIDE SEQUENCE</scope>
    <source>
        <strain evidence="13">LD5P10</strain>
    </source>
</reference>
<dbReference type="GO" id="GO:0003887">
    <property type="term" value="F:DNA-directed DNA polymerase activity"/>
    <property type="evidence" value="ECO:0007669"/>
    <property type="project" value="UniProtKB-UniRule"/>
</dbReference>
<protein>
    <recommendedName>
        <fullName evidence="9">Beta sliding clamp</fullName>
    </recommendedName>
</protein>
<dbReference type="InterPro" id="IPR022634">
    <property type="entry name" value="DNA_polIII_beta_N"/>
</dbReference>
<dbReference type="FunFam" id="3.10.150.10:FF:000005">
    <property type="entry name" value="Beta sliding clamp"/>
    <property type="match status" value="1"/>
</dbReference>
<comment type="subunit">
    <text evidence="9">Forms a ring-shaped head-to-tail homodimer around DNA.</text>
</comment>
<evidence type="ECO:0000256" key="5">
    <source>
        <dbReference type="ARBA" id="ARBA00022695"/>
    </source>
</evidence>
<dbReference type="PANTHER" id="PTHR30478:SF0">
    <property type="entry name" value="BETA SLIDING CLAMP"/>
    <property type="match status" value="1"/>
</dbReference>
<evidence type="ECO:0000259" key="12">
    <source>
        <dbReference type="Pfam" id="PF02768"/>
    </source>
</evidence>
<dbReference type="GO" id="GO:0005737">
    <property type="term" value="C:cytoplasm"/>
    <property type="evidence" value="ECO:0007669"/>
    <property type="project" value="UniProtKB-SubCell"/>
</dbReference>
<comment type="similarity">
    <text evidence="2 9">Belongs to the beta sliding clamp family.</text>
</comment>
<dbReference type="Pfam" id="PF00712">
    <property type="entry name" value="DNA_pol3_beta"/>
    <property type="match status" value="1"/>
</dbReference>
<evidence type="ECO:0000313" key="13">
    <source>
        <dbReference type="EMBL" id="MCJ7857642.1"/>
    </source>
</evidence>
<comment type="function">
    <text evidence="9">Confers DNA tethering and processivity to DNA polymerases and other proteins. Acts as a clamp, forming a ring around DNA (a reaction catalyzed by the clamp-loading complex) which diffuses in an ATP-independent manner freely and bidirectionally along dsDNA. Initially characterized for its ability to contact the catalytic subunit of DNA polymerase III (Pol III), a complex, multichain enzyme responsible for most of the replicative synthesis in bacteria; Pol III exhibits 3'-5' exonuclease proofreading activity. The beta chain is required for initiation of replication as well as for processivity of DNA replication.</text>
</comment>
<dbReference type="InterPro" id="IPR022635">
    <property type="entry name" value="DNA_polIII_beta_C"/>
</dbReference>
<evidence type="ECO:0000313" key="14">
    <source>
        <dbReference type="Proteomes" id="UP001139207"/>
    </source>
</evidence>
<dbReference type="GO" id="GO:0008408">
    <property type="term" value="F:3'-5' exonuclease activity"/>
    <property type="evidence" value="ECO:0007669"/>
    <property type="project" value="InterPro"/>
</dbReference>
<evidence type="ECO:0000256" key="7">
    <source>
        <dbReference type="ARBA" id="ARBA00022932"/>
    </source>
</evidence>
<dbReference type="CDD" id="cd00140">
    <property type="entry name" value="beta_clamp"/>
    <property type="match status" value="1"/>
</dbReference>
<dbReference type="Proteomes" id="UP001139207">
    <property type="component" value="Unassembled WGS sequence"/>
</dbReference>
<dbReference type="SUPFAM" id="SSF55979">
    <property type="entry name" value="DNA clamp"/>
    <property type="match status" value="3"/>
</dbReference>
<dbReference type="PIRSF" id="PIRSF000804">
    <property type="entry name" value="DNA_pol_III_b"/>
    <property type="match status" value="1"/>
</dbReference>
<gene>
    <name evidence="13" type="primary">dnaN</name>
    <name evidence="13" type="ORF">MUN33_02770</name>
</gene>
<dbReference type="GO" id="GO:0006271">
    <property type="term" value="P:DNA strand elongation involved in DNA replication"/>
    <property type="evidence" value="ECO:0007669"/>
    <property type="project" value="TreeGrafter"/>
</dbReference>
<keyword evidence="14" id="KW-1185">Reference proteome</keyword>
<dbReference type="InterPro" id="IPR001001">
    <property type="entry name" value="DNA_polIII_beta"/>
</dbReference>
<feature type="domain" description="DNA polymerase III beta sliding clamp C-terminal" evidence="12">
    <location>
        <begin position="252"/>
        <end position="359"/>
    </location>
</feature>
<dbReference type="GO" id="GO:0009360">
    <property type="term" value="C:DNA polymerase III complex"/>
    <property type="evidence" value="ECO:0007669"/>
    <property type="project" value="InterPro"/>
</dbReference>